<accession>A0A397G160</accession>
<evidence type="ECO:0000256" key="3">
    <source>
        <dbReference type="ARBA" id="ARBA00022989"/>
    </source>
</evidence>
<dbReference type="GO" id="GO:0015179">
    <property type="term" value="F:L-amino acid transmembrane transporter activity"/>
    <property type="evidence" value="ECO:0007669"/>
    <property type="project" value="TreeGrafter"/>
</dbReference>
<gene>
    <name evidence="6" type="ORF">Glove_853g13</name>
</gene>
<evidence type="ECO:0000256" key="2">
    <source>
        <dbReference type="ARBA" id="ARBA00022692"/>
    </source>
</evidence>
<dbReference type="InterPro" id="IPR002293">
    <property type="entry name" value="AA/rel_permease1"/>
</dbReference>
<keyword evidence="2 5" id="KW-0812">Transmembrane</keyword>
<dbReference type="OrthoDB" id="5982228at2759"/>
<dbReference type="GO" id="GO:0016020">
    <property type="term" value="C:membrane"/>
    <property type="evidence" value="ECO:0007669"/>
    <property type="project" value="UniProtKB-SubCell"/>
</dbReference>
<feature type="transmembrane region" description="Helical" evidence="5">
    <location>
        <begin position="417"/>
        <end position="435"/>
    </location>
</feature>
<dbReference type="PIRSF" id="PIRSF006060">
    <property type="entry name" value="AA_transporter"/>
    <property type="match status" value="1"/>
</dbReference>
<dbReference type="Gene3D" id="1.20.1740.10">
    <property type="entry name" value="Amino acid/polyamine transporter I"/>
    <property type="match status" value="1"/>
</dbReference>
<comment type="caution">
    <text evidence="6">The sequence shown here is derived from an EMBL/GenBank/DDBJ whole genome shotgun (WGS) entry which is preliminary data.</text>
</comment>
<organism evidence="6 7">
    <name type="scientific">Diversispora epigaea</name>
    <dbReference type="NCBI Taxonomy" id="1348612"/>
    <lineage>
        <taxon>Eukaryota</taxon>
        <taxon>Fungi</taxon>
        <taxon>Fungi incertae sedis</taxon>
        <taxon>Mucoromycota</taxon>
        <taxon>Glomeromycotina</taxon>
        <taxon>Glomeromycetes</taxon>
        <taxon>Diversisporales</taxon>
        <taxon>Diversisporaceae</taxon>
        <taxon>Diversispora</taxon>
    </lineage>
</organism>
<feature type="transmembrane region" description="Helical" evidence="5">
    <location>
        <begin position="472"/>
        <end position="494"/>
    </location>
</feature>
<evidence type="ECO:0000256" key="4">
    <source>
        <dbReference type="ARBA" id="ARBA00023136"/>
    </source>
</evidence>
<proteinExistence type="predicted"/>
<evidence type="ECO:0000256" key="1">
    <source>
        <dbReference type="ARBA" id="ARBA00004141"/>
    </source>
</evidence>
<evidence type="ECO:0000313" key="7">
    <source>
        <dbReference type="Proteomes" id="UP000266861"/>
    </source>
</evidence>
<protein>
    <recommendedName>
        <fullName evidence="8">Amino acid permease/ SLC12A domain-containing protein</fullName>
    </recommendedName>
</protein>
<dbReference type="EMBL" id="PQFF01000620">
    <property type="protein sequence ID" value="RHZ43809.1"/>
    <property type="molecule type" value="Genomic_DNA"/>
</dbReference>
<feature type="transmembrane region" description="Helical" evidence="5">
    <location>
        <begin position="360"/>
        <end position="381"/>
    </location>
</feature>
<feature type="transmembrane region" description="Helical" evidence="5">
    <location>
        <begin position="500"/>
        <end position="516"/>
    </location>
</feature>
<sequence length="557" mass="61474">MSDLEEIEESTILFNASREELNAERNNEEYELDSIGEEEDQQTSFIQDNERHSDLFDFDEHLIPLTLTETQRRPTHLEKKITFLNGLTLVVGTMVGSGIFASPGPVVKHAGSVGMSLVVWLICGLLACTGALTYAELGSEIPISGGEHAYLSHAYGSLPAFLFSWTAITCLKPGGNAIIAVIFAEYLNRIIYHTAFDDAKEHPTAATHKWLNKIVAILCIIIISLINTYSVRLATRTQDLFTAVKMISLAVIAVIGFVVLGKGGMTENFDGDLFSGTSTRAGDYALAFYSGLWAYDGWNNVNFIAGEMENPARDLPRVIMVGLPLVIIFYLLANVAYYAVLPSSIVIKTNTIALDFGRAIFGPVGGILFALCVAASCFGAANGGIFTGSRLIYVAGREGYLPTVFGKVHSTWNTPTAALIMQAVLTIVLIIPGSFTTLLNFVSVAGWVFYFLTSFGLLILRWREPNLERPYRVWLTTPLIFCCVAVFLVVMPFVRVPLESLAALGFILAGIPFWYVRVKYKESFTSQAIKDYVANINIKVKTWRLNHEYSKQEIIEQ</sequence>
<dbReference type="FunFam" id="1.20.1740.10:FF:000042">
    <property type="entry name" value="Similar to amino acid transporter"/>
    <property type="match status" value="1"/>
</dbReference>
<reference evidence="6 7" key="1">
    <citation type="submission" date="2018-08" db="EMBL/GenBank/DDBJ databases">
        <title>Genome and evolution of the arbuscular mycorrhizal fungus Diversispora epigaea (formerly Glomus versiforme) and its bacterial endosymbionts.</title>
        <authorList>
            <person name="Sun X."/>
            <person name="Fei Z."/>
            <person name="Harrison M."/>
        </authorList>
    </citation>
    <scope>NUCLEOTIDE SEQUENCE [LARGE SCALE GENOMIC DNA]</scope>
    <source>
        <strain evidence="6 7">IT104</strain>
    </source>
</reference>
<keyword evidence="3 5" id="KW-1133">Transmembrane helix</keyword>
<feature type="transmembrane region" description="Helical" evidence="5">
    <location>
        <begin position="441"/>
        <end position="460"/>
    </location>
</feature>
<dbReference type="PANTHER" id="PTHR11785">
    <property type="entry name" value="AMINO ACID TRANSPORTER"/>
    <property type="match status" value="1"/>
</dbReference>
<comment type="subcellular location">
    <subcellularLocation>
        <location evidence="1">Membrane</location>
        <topology evidence="1">Multi-pass membrane protein</topology>
    </subcellularLocation>
</comment>
<evidence type="ECO:0000313" key="6">
    <source>
        <dbReference type="EMBL" id="RHZ43809.1"/>
    </source>
</evidence>
<feature type="transmembrane region" description="Helical" evidence="5">
    <location>
        <begin position="81"/>
        <end position="101"/>
    </location>
</feature>
<keyword evidence="7" id="KW-1185">Reference proteome</keyword>
<dbReference type="AlphaFoldDB" id="A0A397G160"/>
<feature type="transmembrane region" description="Helical" evidence="5">
    <location>
        <begin position="210"/>
        <end position="229"/>
    </location>
</feature>
<dbReference type="PANTHER" id="PTHR11785:SF512">
    <property type="entry name" value="SOBREMESA, ISOFORM B"/>
    <property type="match status" value="1"/>
</dbReference>
<feature type="transmembrane region" description="Helical" evidence="5">
    <location>
        <begin position="241"/>
        <end position="260"/>
    </location>
</feature>
<dbReference type="InterPro" id="IPR050598">
    <property type="entry name" value="AminoAcid_Transporter"/>
</dbReference>
<dbReference type="STRING" id="1348612.A0A397G160"/>
<feature type="transmembrane region" description="Helical" evidence="5">
    <location>
        <begin position="113"/>
        <end position="135"/>
    </location>
</feature>
<keyword evidence="4 5" id="KW-0472">Membrane</keyword>
<dbReference type="Proteomes" id="UP000266861">
    <property type="component" value="Unassembled WGS sequence"/>
</dbReference>
<name>A0A397G160_9GLOM</name>
<evidence type="ECO:0008006" key="8">
    <source>
        <dbReference type="Google" id="ProtNLM"/>
    </source>
</evidence>
<feature type="transmembrane region" description="Helical" evidence="5">
    <location>
        <begin position="318"/>
        <end position="340"/>
    </location>
</feature>
<dbReference type="Pfam" id="PF13520">
    <property type="entry name" value="AA_permease_2"/>
    <property type="match status" value="1"/>
</dbReference>
<evidence type="ECO:0000256" key="5">
    <source>
        <dbReference type="SAM" id="Phobius"/>
    </source>
</evidence>